<sequence>MAQIRNGDLRISGRLKAGNIAMGLVTITPVANTPTSAAVSGLSLKGTGTVVGLCTSVTSLPNTDVLESSISSVSASGMTVWTYRDNTTATKIGWLMFRKRT</sequence>
<protein>
    <submittedName>
        <fullName evidence="1">Uncharacterized protein</fullName>
    </submittedName>
</protein>
<reference evidence="1 2" key="1">
    <citation type="submission" date="2019-07" db="EMBL/GenBank/DDBJ databases">
        <authorList>
            <person name="Mandava P."/>
            <person name="Ferry J.C."/>
            <person name="Fallon S.M."/>
            <person name="Hajdenberg M."/>
            <person name="Sharma E."/>
            <person name="Shaffer C.D."/>
            <person name="Weston-Hafer K.A."/>
            <person name="Garlena R.A."/>
            <person name="Russell D.A."/>
            <person name="Pope W.H."/>
            <person name="Jacobs-Sera D."/>
            <person name="Hatfull G.F."/>
        </authorList>
    </citation>
    <scope>NUCLEOTIDE SEQUENCE [LARGE SCALE GENOMIC DNA]</scope>
</reference>
<dbReference type="GeneID" id="77931380"/>
<gene>
    <name evidence="1" type="primary">26</name>
    <name evidence="1" type="ORF">SEA_ZUKO_26</name>
</gene>
<dbReference type="Proteomes" id="UP000327392">
    <property type="component" value="Segment"/>
</dbReference>
<proteinExistence type="predicted"/>
<organism evidence="1 2">
    <name type="scientific">Streptomyces phage Zuko</name>
    <dbReference type="NCBI Taxonomy" id="2601695"/>
    <lineage>
        <taxon>Viruses</taxon>
        <taxon>Duplodnaviria</taxon>
        <taxon>Heunggongvirae</taxon>
        <taxon>Uroviricota</taxon>
        <taxon>Caudoviricetes</taxon>
        <taxon>Zukovirus</taxon>
        <taxon>Zukovirus zuko</taxon>
    </lineage>
</organism>
<dbReference type="KEGG" id="vg:77931380"/>
<evidence type="ECO:0000313" key="1">
    <source>
        <dbReference type="EMBL" id="QEQ93604.1"/>
    </source>
</evidence>
<dbReference type="EMBL" id="MN204493">
    <property type="protein sequence ID" value="QEQ93604.1"/>
    <property type="molecule type" value="Genomic_DNA"/>
</dbReference>
<keyword evidence="2" id="KW-1185">Reference proteome</keyword>
<accession>A0A5J6D6T5</accession>
<evidence type="ECO:0000313" key="2">
    <source>
        <dbReference type="Proteomes" id="UP000327392"/>
    </source>
</evidence>
<name>A0A5J6D6T5_9CAUD</name>
<dbReference type="RefSeq" id="YP_010655517.1">
    <property type="nucleotide sequence ID" value="NC_070829.1"/>
</dbReference>